<evidence type="ECO:0000313" key="15">
    <source>
        <dbReference type="EMBL" id="RUS33716.1"/>
    </source>
</evidence>
<comment type="catalytic activity">
    <reaction evidence="1">
        <text>Random endo-hydrolysis of N-acetyl-beta-D-glucosaminide (1-&gt;4)-beta-linkages in chitin and chitodextrins.</text>
        <dbReference type="EC" id="3.2.1.14"/>
    </reaction>
</comment>
<dbReference type="InterPro" id="IPR036779">
    <property type="entry name" value="LysM_dom_sf"/>
</dbReference>
<evidence type="ECO:0000256" key="10">
    <source>
        <dbReference type="RuleBase" id="RU000489"/>
    </source>
</evidence>
<evidence type="ECO:0000256" key="2">
    <source>
        <dbReference type="ARBA" id="ARBA00012729"/>
    </source>
</evidence>
<keyword evidence="3 9" id="KW-0147">Chitin-binding</keyword>
<dbReference type="GO" id="GO:0008843">
    <property type="term" value="F:endochitinase activity"/>
    <property type="evidence" value="ECO:0007669"/>
    <property type="project" value="UniProtKB-EC"/>
</dbReference>
<dbReference type="SUPFAM" id="SSF54106">
    <property type="entry name" value="LysM domain"/>
    <property type="match status" value="1"/>
</dbReference>
<evidence type="ECO:0000256" key="8">
    <source>
        <dbReference type="ARBA" id="ARBA00023326"/>
    </source>
</evidence>
<dbReference type="InterPro" id="IPR017853">
    <property type="entry name" value="GH"/>
</dbReference>
<proteinExistence type="inferred from homology"/>
<dbReference type="CDD" id="cd00118">
    <property type="entry name" value="LysM"/>
    <property type="match status" value="1"/>
</dbReference>
<dbReference type="InterPro" id="IPR001579">
    <property type="entry name" value="Glyco_hydro_18_chit_AS"/>
</dbReference>
<organism evidence="15 16">
    <name type="scientific">Jimgerdemannia flammicorona</name>
    <dbReference type="NCBI Taxonomy" id="994334"/>
    <lineage>
        <taxon>Eukaryota</taxon>
        <taxon>Fungi</taxon>
        <taxon>Fungi incertae sedis</taxon>
        <taxon>Mucoromycota</taxon>
        <taxon>Mucoromycotina</taxon>
        <taxon>Endogonomycetes</taxon>
        <taxon>Endogonales</taxon>
        <taxon>Endogonaceae</taxon>
        <taxon>Jimgerdemannia</taxon>
    </lineage>
</organism>
<feature type="domain" description="GH18" evidence="14">
    <location>
        <begin position="39"/>
        <end position="337"/>
    </location>
</feature>
<dbReference type="Gene3D" id="3.20.20.80">
    <property type="entry name" value="Glycosidases"/>
    <property type="match status" value="1"/>
</dbReference>
<dbReference type="Pfam" id="PF00704">
    <property type="entry name" value="Glyco_hydro_18"/>
    <property type="match status" value="1"/>
</dbReference>
<dbReference type="Pfam" id="PF01476">
    <property type="entry name" value="LysM"/>
    <property type="match status" value="1"/>
</dbReference>
<protein>
    <recommendedName>
        <fullName evidence="2">chitinase</fullName>
        <ecNumber evidence="2">3.2.1.14</ecNumber>
    </recommendedName>
</protein>
<dbReference type="SUPFAM" id="SSF57016">
    <property type="entry name" value="Plant lectins/antimicrobial peptides"/>
    <property type="match status" value="1"/>
</dbReference>
<gene>
    <name evidence="15" type="ORF">BC938DRAFT_484268</name>
</gene>
<dbReference type="GO" id="GO:0005576">
    <property type="term" value="C:extracellular region"/>
    <property type="evidence" value="ECO:0007669"/>
    <property type="project" value="TreeGrafter"/>
</dbReference>
<dbReference type="InterPro" id="IPR036861">
    <property type="entry name" value="Endochitinase-like_sf"/>
</dbReference>
<dbReference type="InterPro" id="IPR001223">
    <property type="entry name" value="Glyco_hydro18_cat"/>
</dbReference>
<evidence type="ECO:0000259" key="12">
    <source>
        <dbReference type="PROSITE" id="PS50941"/>
    </source>
</evidence>
<evidence type="ECO:0000259" key="13">
    <source>
        <dbReference type="PROSITE" id="PS51782"/>
    </source>
</evidence>
<evidence type="ECO:0000313" key="16">
    <source>
        <dbReference type="Proteomes" id="UP000274822"/>
    </source>
</evidence>
<dbReference type="GO" id="GO:0008061">
    <property type="term" value="F:chitin binding"/>
    <property type="evidence" value="ECO:0007669"/>
    <property type="project" value="UniProtKB-UniRule"/>
</dbReference>
<evidence type="ECO:0000259" key="14">
    <source>
        <dbReference type="PROSITE" id="PS51910"/>
    </source>
</evidence>
<reference evidence="15 16" key="1">
    <citation type="journal article" date="2018" name="New Phytol.">
        <title>Phylogenomics of Endogonaceae and evolution of mycorrhizas within Mucoromycota.</title>
        <authorList>
            <person name="Chang Y."/>
            <person name="Desiro A."/>
            <person name="Na H."/>
            <person name="Sandor L."/>
            <person name="Lipzen A."/>
            <person name="Clum A."/>
            <person name="Barry K."/>
            <person name="Grigoriev I.V."/>
            <person name="Martin F.M."/>
            <person name="Stajich J.E."/>
            <person name="Smith M.E."/>
            <person name="Bonito G."/>
            <person name="Spatafora J.W."/>
        </authorList>
    </citation>
    <scope>NUCLEOTIDE SEQUENCE [LARGE SCALE GENOMIC DNA]</scope>
    <source>
        <strain evidence="15 16">AD002</strain>
    </source>
</reference>
<dbReference type="AlphaFoldDB" id="A0A433QVD3"/>
<keyword evidence="9" id="KW-1015">Disulfide bond</keyword>
<dbReference type="Pfam" id="PF00187">
    <property type="entry name" value="Chitin_bind_1"/>
    <property type="match status" value="1"/>
</dbReference>
<dbReference type="PROSITE" id="PS51910">
    <property type="entry name" value="GH18_2"/>
    <property type="match status" value="1"/>
</dbReference>
<dbReference type="CDD" id="cd00035">
    <property type="entry name" value="ChtBD1"/>
    <property type="match status" value="1"/>
</dbReference>
<comment type="caution">
    <text evidence="9">Lacks conserved residue(s) required for the propagation of feature annotation.</text>
</comment>
<dbReference type="Gene3D" id="3.30.60.10">
    <property type="entry name" value="Endochitinase-like"/>
    <property type="match status" value="1"/>
</dbReference>
<dbReference type="SUPFAM" id="SSF51445">
    <property type="entry name" value="(Trans)glycosidases"/>
    <property type="match status" value="1"/>
</dbReference>
<dbReference type="SMART" id="SM00270">
    <property type="entry name" value="ChtBD1"/>
    <property type="match status" value="1"/>
</dbReference>
<dbReference type="InterPro" id="IPR050542">
    <property type="entry name" value="Glycosyl_Hydrlase18_Chitinase"/>
</dbReference>
<feature type="disulfide bond" evidence="9">
    <location>
        <begin position="420"/>
        <end position="434"/>
    </location>
</feature>
<dbReference type="EMBL" id="RBNJ01000992">
    <property type="protein sequence ID" value="RUS33716.1"/>
    <property type="molecule type" value="Genomic_DNA"/>
</dbReference>
<evidence type="ECO:0000256" key="5">
    <source>
        <dbReference type="ARBA" id="ARBA00023024"/>
    </source>
</evidence>
<keyword evidence="4 10" id="KW-0378">Hydrolase</keyword>
<keyword evidence="16" id="KW-1185">Reference proteome</keyword>
<evidence type="ECO:0000256" key="1">
    <source>
        <dbReference type="ARBA" id="ARBA00000822"/>
    </source>
</evidence>
<accession>A0A433QVD3</accession>
<evidence type="ECO:0000256" key="9">
    <source>
        <dbReference type="PROSITE-ProRule" id="PRU00261"/>
    </source>
</evidence>
<evidence type="ECO:0000256" key="11">
    <source>
        <dbReference type="RuleBase" id="RU004453"/>
    </source>
</evidence>
<dbReference type="PROSITE" id="PS01095">
    <property type="entry name" value="GH18_1"/>
    <property type="match status" value="1"/>
</dbReference>
<evidence type="ECO:0000256" key="3">
    <source>
        <dbReference type="ARBA" id="ARBA00022669"/>
    </source>
</evidence>
<dbReference type="Gene3D" id="3.10.350.10">
    <property type="entry name" value="LysM domain"/>
    <property type="match status" value="1"/>
</dbReference>
<dbReference type="InterPro" id="IPR018392">
    <property type="entry name" value="LysM"/>
</dbReference>
<dbReference type="EC" id="3.2.1.14" evidence="2"/>
<dbReference type="SMART" id="SM00257">
    <property type="entry name" value="LysM"/>
    <property type="match status" value="1"/>
</dbReference>
<dbReference type="InterPro" id="IPR001002">
    <property type="entry name" value="Chitin-bd_1"/>
</dbReference>
<comment type="similarity">
    <text evidence="11">Belongs to the glycosyl hydrolase 18 family.</text>
</comment>
<dbReference type="GO" id="GO:0006032">
    <property type="term" value="P:chitin catabolic process"/>
    <property type="evidence" value="ECO:0007669"/>
    <property type="project" value="UniProtKB-KW"/>
</dbReference>
<dbReference type="GO" id="GO:0000272">
    <property type="term" value="P:polysaccharide catabolic process"/>
    <property type="evidence" value="ECO:0007669"/>
    <property type="project" value="UniProtKB-KW"/>
</dbReference>
<feature type="domain" description="LysM" evidence="13">
    <location>
        <begin position="351"/>
        <end position="398"/>
    </location>
</feature>
<keyword evidence="7 10" id="KW-0326">Glycosidase</keyword>
<dbReference type="Proteomes" id="UP000274822">
    <property type="component" value="Unassembled WGS sequence"/>
</dbReference>
<dbReference type="PANTHER" id="PTHR45708">
    <property type="entry name" value="ENDOCHITINASE"/>
    <property type="match status" value="1"/>
</dbReference>
<dbReference type="PROSITE" id="PS51782">
    <property type="entry name" value="LYSM"/>
    <property type="match status" value="1"/>
</dbReference>
<evidence type="ECO:0000256" key="4">
    <source>
        <dbReference type="ARBA" id="ARBA00022801"/>
    </source>
</evidence>
<name>A0A433QVD3_9FUNG</name>
<comment type="caution">
    <text evidence="15">The sequence shown here is derived from an EMBL/GenBank/DDBJ whole genome shotgun (WGS) entry which is preliminary data.</text>
</comment>
<evidence type="ECO:0000256" key="7">
    <source>
        <dbReference type="ARBA" id="ARBA00023295"/>
    </source>
</evidence>
<keyword evidence="5" id="KW-0146">Chitin degradation</keyword>
<keyword evidence="6" id="KW-0119">Carbohydrate metabolism</keyword>
<feature type="domain" description="Chitin-binding type-1" evidence="12">
    <location>
        <begin position="404"/>
        <end position="450"/>
    </location>
</feature>
<dbReference type="PANTHER" id="PTHR45708:SF49">
    <property type="entry name" value="ENDOCHITINASE"/>
    <property type="match status" value="1"/>
</dbReference>
<evidence type="ECO:0000256" key="6">
    <source>
        <dbReference type="ARBA" id="ARBA00023277"/>
    </source>
</evidence>
<sequence>MYKAGGSDHLLGPHFLLKESPPCNLWPEPLSSSALWPLHSSSSPKPARTGAPNGQNLKSFCDNENAYTDVFIQTFIPHRDSNGQPIFQGSGASCTVTGDCGAIGNDVKYCQGLGKTVLISIGGQTGDIIFSSAGDAQDFAQKMWDAYLGGNGNRPFGAGVKFDGVDLDIENHDPPYWGDFTTKLRALYATDQSKKYLISSAPQPEPIESQYQVTPDFLKNAWMDIAFIQFYNNPGFDGPDTLNRWGWWDSWARQSEQNDFNSKNPNVKLVYGLPGSPAAAGHGYMQFSEVRTNVAAIQKQWPQSFGGGGTWDDAYSYANTENGVNYLQNFKNALGSCSSTPSPPPPTTGCTKYTVQSGDTCSKIATKFGISPWNQLVQWNPSIDSNCANLAIGQVICVSGTAAAHSCPNQGAVCPSSSPCCSQFGYCGSSSDHCGTGCDPAASFNGKCSASVAMRVVSQHNSSTVNTNQFIRNPVGGSVNDMGNYKVLVAGLTLTKKDTSAFEIRVVAGKVPIKKNWSLTLPANSGVISSNRGVVKKTNTGISILSEPKKEEESVGSIRFVIETKINVKQINLSRAKFTSK</sequence>
<keyword evidence="8" id="KW-0624">Polysaccharide degradation</keyword>
<dbReference type="PROSITE" id="PS50941">
    <property type="entry name" value="CHIT_BIND_I_2"/>
    <property type="match status" value="1"/>
</dbReference>